<feature type="transmembrane region" description="Helical" evidence="1">
    <location>
        <begin position="294"/>
        <end position="312"/>
    </location>
</feature>
<feature type="transmembrane region" description="Helical" evidence="1">
    <location>
        <begin position="923"/>
        <end position="940"/>
    </location>
</feature>
<evidence type="ECO:0000259" key="2">
    <source>
        <dbReference type="Pfam" id="PF25474"/>
    </source>
</evidence>
<organism evidence="3 4">
    <name type="scientific">Blepharisma stoltei</name>
    <dbReference type="NCBI Taxonomy" id="1481888"/>
    <lineage>
        <taxon>Eukaryota</taxon>
        <taxon>Sar</taxon>
        <taxon>Alveolata</taxon>
        <taxon>Ciliophora</taxon>
        <taxon>Postciliodesmatophora</taxon>
        <taxon>Heterotrichea</taxon>
        <taxon>Heterotrichida</taxon>
        <taxon>Blepharismidae</taxon>
        <taxon>Blepharisma</taxon>
    </lineage>
</organism>
<feature type="transmembrane region" description="Helical" evidence="1">
    <location>
        <begin position="102"/>
        <end position="128"/>
    </location>
</feature>
<feature type="transmembrane region" description="Helical" evidence="1">
    <location>
        <begin position="193"/>
        <end position="216"/>
    </location>
</feature>
<dbReference type="PANTHER" id="PTHR31600:SF2">
    <property type="entry name" value="GAMETE ENRICHED GENE 10 PROTEIN-RELATED"/>
    <property type="match status" value="1"/>
</dbReference>
<feature type="transmembrane region" description="Helical" evidence="1">
    <location>
        <begin position="878"/>
        <end position="903"/>
    </location>
</feature>
<evidence type="ECO:0000313" key="3">
    <source>
        <dbReference type="EMBL" id="CAG9311170.1"/>
    </source>
</evidence>
<name>A0AAU9INW6_9CILI</name>
<keyword evidence="1" id="KW-1133">Transmembrane helix</keyword>
<feature type="transmembrane region" description="Helical" evidence="1">
    <location>
        <begin position="261"/>
        <end position="282"/>
    </location>
</feature>
<reference evidence="3" key="1">
    <citation type="submission" date="2021-09" db="EMBL/GenBank/DDBJ databases">
        <authorList>
            <consortium name="AG Swart"/>
            <person name="Singh M."/>
            <person name="Singh A."/>
            <person name="Seah K."/>
            <person name="Emmerich C."/>
        </authorList>
    </citation>
    <scope>NUCLEOTIDE SEQUENCE</scope>
    <source>
        <strain evidence="3">ATCC30299</strain>
    </source>
</reference>
<keyword evidence="4" id="KW-1185">Reference proteome</keyword>
<comment type="caution">
    <text evidence="3">The sequence shown here is derived from an EMBL/GenBank/DDBJ whole genome shotgun (WGS) entry which is preliminary data.</text>
</comment>
<dbReference type="PANTHER" id="PTHR31600">
    <property type="entry name" value="TINY MACROCYSTS PROTEIN B-RELATED"/>
    <property type="match status" value="1"/>
</dbReference>
<protein>
    <recommendedName>
        <fullName evidence="2">TmcB/TmcC TPR repeats domain-containing protein</fullName>
    </recommendedName>
</protein>
<feature type="transmembrane region" description="Helical" evidence="1">
    <location>
        <begin position="1072"/>
        <end position="1098"/>
    </location>
</feature>
<feature type="transmembrane region" description="Helical" evidence="1">
    <location>
        <begin position="237"/>
        <end position="255"/>
    </location>
</feature>
<feature type="transmembrane region" description="Helical" evidence="1">
    <location>
        <begin position="1156"/>
        <end position="1179"/>
    </location>
</feature>
<proteinExistence type="predicted"/>
<gene>
    <name evidence="3" type="ORF">BSTOLATCC_MIC3462</name>
</gene>
<keyword evidence="1" id="KW-0472">Membrane</keyword>
<evidence type="ECO:0000313" key="4">
    <source>
        <dbReference type="Proteomes" id="UP001162131"/>
    </source>
</evidence>
<evidence type="ECO:0000256" key="1">
    <source>
        <dbReference type="SAM" id="Phobius"/>
    </source>
</evidence>
<feature type="domain" description="TmcB/TmcC TPR repeats" evidence="2">
    <location>
        <begin position="447"/>
        <end position="547"/>
    </location>
</feature>
<keyword evidence="1" id="KW-0812">Transmembrane</keyword>
<dbReference type="EMBL" id="CAJZBQ010000004">
    <property type="protein sequence ID" value="CAG9311170.1"/>
    <property type="molecule type" value="Genomic_DNA"/>
</dbReference>
<dbReference type="Pfam" id="PF25474">
    <property type="entry name" value="TPR_TmcB"/>
    <property type="match status" value="1"/>
</dbReference>
<dbReference type="InterPro" id="IPR052994">
    <property type="entry name" value="Tiny_macrocysts_regulators"/>
</dbReference>
<accession>A0AAU9INW6</accession>
<feature type="transmembrane region" description="Helical" evidence="1">
    <location>
        <begin position="318"/>
        <end position="335"/>
    </location>
</feature>
<feature type="transmembrane region" description="Helical" evidence="1">
    <location>
        <begin position="1339"/>
        <end position="1362"/>
    </location>
</feature>
<dbReference type="InterPro" id="IPR057352">
    <property type="entry name" value="TPR_TmcB/C"/>
</dbReference>
<feature type="transmembrane region" description="Helical" evidence="1">
    <location>
        <begin position="148"/>
        <end position="167"/>
    </location>
</feature>
<sequence>MIELEVAHEKASVYSKKLWKTASKSIVNSAFEVFRQLYFQKVFGENLILRQKVKEAVECLIWCLQMVSLLWIPNLPIKSWKENNIIWEVIGYLKLDIACSELGMISLCLFFSIVVVYLIFFGMVFLVYITYHSYSLPKWLLFIFKKIFYLWVNLLLIPSMSIFTIFLKYNFSRKNHVSEYKANNDSSDFEINILWQIPIIFAMIISFFELIFYVSFSGEIRHSISSKLIKSKAHSKIDLQIYIFTWILPIFWALFAEDYIVFYQVFTMIISMLLMIEFMILLPYFSLFCNTLQILRLAFVVLASFAFVFGYALDNSLIISFLVIVLGILAVKLIISFSKKLHLKLNANIPENFIGIHSEFSLEKSLRSALCSNDIENKDQIICIFQSFYKENYKLRSKLQAIWIANYCIFTLKDESLANIKLENAKNIADWNLEGKYQEYLSRKSISEAATSECEKFIHYLQHLNQVKKEDKKLCMNLLRFWEEITSLKPNLQKIIQGLNSIHSEMSFLSTAYHQLTSKFSASRETLSLYSSYAKNILFDLQKSNVLDAKIRNFDRIITNVANDLSNFSYFSRATGVLIISCEETNFGEILFANQKTSEILQIYLHNILGSNISNFIPSVYYEKIKEEAKWTSEYGSSSQVDLTEGFFIMTPSKILLECAGRVQMTTINNFLVATLVFKLKPANHQAALISEDGEIYCHTLNFPRLCSKYTNDLRGFSLKKIFSNLQGLDLHPFTPYRILSSVNEAILVLSHFEFNKFKMHFALLINDNAEIAKWKGENLIINGNHEDDIIRSSRRLSRHITSIGNEIRSIESQHHEKNFASEIELIQSNEQVLSNALGAIEHKLSVRTDEERSQRSESSSQTKFLKMIQISSRSINILHVAFIISILAVIATNIAVLIYANYSVKNASNMDLPITLGHLANYFQYLGVLSGDIYVIYSANSQGYKDILETLATGFTSTLEELAFLYLDITSNLNSWNYCLGQDIFIDENINLWNTDDGIYKKKINLMNTISMFINNGKQFLKKYKNSEDYTEEVMFLEYNGYGEAFKYCNQSMYDIISCQKNTMNKFESQMLAFLILGIVVFFICVGCMVPFCYSTVKIENNLWNNVRNRTYECYFELRQLSFERLVSIYGGPEIELNNKNPSKKPYNFNSYWKYFWRISIYFIAVSVFSVINIIYLYETCAEYLFKRPEIIRDLIHGQILFTSLGAWTTRALMDNFSFPVLGGFSPFQKSEWQEIISKINYLSIHFRDNGYTPVLSKDFTNKFYENDESSSEKLAFGVYPAQHILTFDAYYIVYSAPPIDVWLNWVIETSMISQKYDDLTNEIDNYSQDLINSEMNLIVIVLVVFIVTSFAMYFGIYFTFFRKEKKYLQKINSIMKIIPQ</sequence>
<dbReference type="Proteomes" id="UP001162131">
    <property type="component" value="Unassembled WGS sequence"/>
</dbReference>